<feature type="short sequence motif" description="Histidine triad motif" evidence="1">
    <location>
        <begin position="97"/>
        <end position="101"/>
    </location>
</feature>
<dbReference type="RefSeq" id="WP_346046716.1">
    <property type="nucleotide sequence ID" value="NZ_BAAACP010000021.1"/>
</dbReference>
<accession>A0ABN1M9M7</accession>
<keyword evidence="4" id="KW-1185">Reference proteome</keyword>
<dbReference type="InterPro" id="IPR001310">
    <property type="entry name" value="Histidine_triad_HIT"/>
</dbReference>
<dbReference type="Proteomes" id="UP001400965">
    <property type="component" value="Unassembled WGS sequence"/>
</dbReference>
<name>A0ABN1M9M7_9FIRM</name>
<proteinExistence type="predicted"/>
<dbReference type="Pfam" id="PF01230">
    <property type="entry name" value="HIT"/>
    <property type="match status" value="1"/>
</dbReference>
<feature type="domain" description="HIT" evidence="2">
    <location>
        <begin position="7"/>
        <end position="112"/>
    </location>
</feature>
<reference evidence="3 4" key="1">
    <citation type="journal article" date="2019" name="Int. J. Syst. Evol. Microbiol.">
        <title>The Global Catalogue of Microorganisms (GCM) 10K type strain sequencing project: providing services to taxonomists for standard genome sequencing and annotation.</title>
        <authorList>
            <consortium name="The Broad Institute Genomics Platform"/>
            <consortium name="The Broad Institute Genome Sequencing Center for Infectious Disease"/>
            <person name="Wu L."/>
            <person name="Ma J."/>
        </authorList>
    </citation>
    <scope>NUCLEOTIDE SEQUENCE [LARGE SCALE GENOMIC DNA]</scope>
    <source>
        <strain evidence="3 4">JCM 6486</strain>
    </source>
</reference>
<dbReference type="PANTHER" id="PTHR46648">
    <property type="entry name" value="HIT FAMILY PROTEIN 1"/>
    <property type="match status" value="1"/>
</dbReference>
<dbReference type="PROSITE" id="PS51084">
    <property type="entry name" value="HIT_2"/>
    <property type="match status" value="1"/>
</dbReference>
<dbReference type="SUPFAM" id="SSF54197">
    <property type="entry name" value="HIT-like"/>
    <property type="match status" value="1"/>
</dbReference>
<sequence>MKTNTCVFCKIINKETPSNIIYEDELICCFLDIDPINEGHVLIVPKNHYHNIDEIDDKILLKIMQLSKKITKTLNKVYNCDGYTMMQNGGIFTDFGHFHMHIFPRYKNDQFGWTCKELTNPENLENVKEKLQSQLKSIK</sequence>
<dbReference type="InterPro" id="IPR036265">
    <property type="entry name" value="HIT-like_sf"/>
</dbReference>
<evidence type="ECO:0000259" key="2">
    <source>
        <dbReference type="PROSITE" id="PS51084"/>
    </source>
</evidence>
<dbReference type="Gene3D" id="3.30.428.10">
    <property type="entry name" value="HIT-like"/>
    <property type="match status" value="1"/>
</dbReference>
<dbReference type="PANTHER" id="PTHR46648:SF1">
    <property type="entry name" value="ADENOSINE 5'-MONOPHOSPHORAMIDASE HNT1"/>
    <property type="match status" value="1"/>
</dbReference>
<evidence type="ECO:0000256" key="1">
    <source>
        <dbReference type="PROSITE-ProRule" id="PRU00464"/>
    </source>
</evidence>
<evidence type="ECO:0000313" key="4">
    <source>
        <dbReference type="Proteomes" id="UP001400965"/>
    </source>
</evidence>
<evidence type="ECO:0000313" key="3">
    <source>
        <dbReference type="EMBL" id="GAA0866039.1"/>
    </source>
</evidence>
<organism evidence="3 4">
    <name type="scientific">Paraclostridium tenue</name>
    <dbReference type="NCBI Taxonomy" id="1737"/>
    <lineage>
        <taxon>Bacteria</taxon>
        <taxon>Bacillati</taxon>
        <taxon>Bacillota</taxon>
        <taxon>Clostridia</taxon>
        <taxon>Peptostreptococcales</taxon>
        <taxon>Peptostreptococcaceae</taxon>
        <taxon>Paraclostridium</taxon>
    </lineage>
</organism>
<dbReference type="InterPro" id="IPR011146">
    <property type="entry name" value="HIT-like"/>
</dbReference>
<dbReference type="PRINTS" id="PR00332">
    <property type="entry name" value="HISTRIAD"/>
</dbReference>
<protein>
    <submittedName>
        <fullName evidence="3">HIT family protein</fullName>
    </submittedName>
</protein>
<dbReference type="EMBL" id="BAAACP010000021">
    <property type="protein sequence ID" value="GAA0866039.1"/>
    <property type="molecule type" value="Genomic_DNA"/>
</dbReference>
<comment type="caution">
    <text evidence="3">The sequence shown here is derived from an EMBL/GenBank/DDBJ whole genome shotgun (WGS) entry which is preliminary data.</text>
</comment>
<gene>
    <name evidence="3" type="ORF">GCM10008917_25940</name>
</gene>